<dbReference type="EMBL" id="BAABHS010000002">
    <property type="protein sequence ID" value="GAA4949817.1"/>
    <property type="molecule type" value="Genomic_DNA"/>
</dbReference>
<evidence type="ECO:0000313" key="3">
    <source>
        <dbReference type="EMBL" id="GAA4949817.1"/>
    </source>
</evidence>
<reference evidence="4" key="1">
    <citation type="journal article" date="2019" name="Int. J. Syst. Evol. Microbiol.">
        <title>The Global Catalogue of Microorganisms (GCM) 10K type strain sequencing project: providing services to taxonomists for standard genome sequencing and annotation.</title>
        <authorList>
            <consortium name="The Broad Institute Genomics Platform"/>
            <consortium name="The Broad Institute Genome Sequencing Center for Infectious Disease"/>
            <person name="Wu L."/>
            <person name="Ma J."/>
        </authorList>
    </citation>
    <scope>NUCLEOTIDE SEQUENCE [LARGE SCALE GENOMIC DNA]</scope>
    <source>
        <strain evidence="4">JCM 17986</strain>
    </source>
</reference>
<feature type="compositionally biased region" description="Basic and acidic residues" evidence="1">
    <location>
        <begin position="384"/>
        <end position="407"/>
    </location>
</feature>
<sequence length="630" mass="67017">MDRLGDPSTSGAYPSYEGQQPQQHQHQQQYQQGQQQYPAAAYGEATYGDYASGEYAAYGTGYAEQQPAAQYSGEYAVDTSGQYAAAPQYAAEGYYAPQTGGYEQSLYEQAAYPQQGYPQQTYEHQAYEQAAYQQQTYDGTYEGQAYGYGQPQEPYGHPQVDVPQPGYGAQAQYPAAYAFDPLNDPLQDPLHDPMPAVPAQYMPDQHQQYFPEPEPQFAAPPRQMPDPEPEFDPEPAAWGDAVYVDPVDDPAPAAVRPPVRDAIAPRARAAAGSAAAGTTAAAGRAAQTRTTPRTTRSAHGSTASPAASRSTSSRSSSPGSSGSSSPSSPGGRAAARRAAAEAPARKSKRPLVAAGGAVVTGAVLAGVVAMQMPDGGSSAQAKPDTAHTEDPSRRTDDPASRSSDREQVQPAGATQSSPAPGPSTVPIPTPTSPGSLTDRMKVKFDLDQQLALSGSFDVLPGSVKAPGSGKKYTYRIETERGLNLDPELFGEAVQTTLNDPRSWAHDGKTFERTDGKADFVIRLASPGTTNKLCGAVGLDTSEQTVSCDAAGTPYVVINAWRWAQGSETFGDEMVLYREMLINHEVGHRLGHGHEYSCRPDGLAPVMMQQTKTVTAQNGKVCKINAWPYPA</sequence>
<feature type="region of interest" description="Disordered" evidence="1">
    <location>
        <begin position="266"/>
        <end position="352"/>
    </location>
</feature>
<dbReference type="RefSeq" id="WP_345673820.1">
    <property type="nucleotide sequence ID" value="NZ_BAABHS010000002.1"/>
</dbReference>
<evidence type="ECO:0000313" key="4">
    <source>
        <dbReference type="Proteomes" id="UP001500466"/>
    </source>
</evidence>
<feature type="compositionally biased region" description="Low complexity" evidence="1">
    <location>
        <begin position="18"/>
        <end position="38"/>
    </location>
</feature>
<feature type="compositionally biased region" description="Low complexity" evidence="1">
    <location>
        <begin position="266"/>
        <end position="342"/>
    </location>
</feature>
<keyword evidence="4" id="KW-1185">Reference proteome</keyword>
<evidence type="ECO:0000259" key="2">
    <source>
        <dbReference type="Pfam" id="PF11350"/>
    </source>
</evidence>
<dbReference type="Proteomes" id="UP001500466">
    <property type="component" value="Unassembled WGS sequence"/>
</dbReference>
<feature type="region of interest" description="Disordered" evidence="1">
    <location>
        <begin position="210"/>
        <end position="237"/>
    </location>
</feature>
<dbReference type="SUPFAM" id="SSF55486">
    <property type="entry name" value="Metalloproteases ('zincins'), catalytic domain"/>
    <property type="match status" value="1"/>
</dbReference>
<comment type="caution">
    <text evidence="3">The sequence shown here is derived from an EMBL/GenBank/DDBJ whole genome shotgun (WGS) entry which is preliminary data.</text>
</comment>
<protein>
    <recommendedName>
        <fullName evidence="2">DUF3152 domain-containing protein</fullName>
    </recommendedName>
</protein>
<feature type="region of interest" description="Disordered" evidence="1">
    <location>
        <begin position="1"/>
        <end position="39"/>
    </location>
</feature>
<dbReference type="InterPro" id="IPR022603">
    <property type="entry name" value="DUF3152"/>
</dbReference>
<accession>A0ABP9GWL2</accession>
<gene>
    <name evidence="3" type="ORF">GCM10023205_07950</name>
</gene>
<evidence type="ECO:0000256" key="1">
    <source>
        <dbReference type="SAM" id="MobiDB-lite"/>
    </source>
</evidence>
<name>A0ABP9GWL2_9ACTN</name>
<proteinExistence type="predicted"/>
<dbReference type="Pfam" id="PF11350">
    <property type="entry name" value="DUF3152"/>
    <property type="match status" value="1"/>
</dbReference>
<organism evidence="3 4">
    <name type="scientific">Yinghuangia aomiensis</name>
    <dbReference type="NCBI Taxonomy" id="676205"/>
    <lineage>
        <taxon>Bacteria</taxon>
        <taxon>Bacillati</taxon>
        <taxon>Actinomycetota</taxon>
        <taxon>Actinomycetes</taxon>
        <taxon>Kitasatosporales</taxon>
        <taxon>Streptomycetaceae</taxon>
        <taxon>Yinghuangia</taxon>
    </lineage>
</organism>
<feature type="compositionally biased region" description="Pro residues" evidence="1">
    <location>
        <begin position="419"/>
        <end position="431"/>
    </location>
</feature>
<feature type="region of interest" description="Disordered" evidence="1">
    <location>
        <begin position="374"/>
        <end position="438"/>
    </location>
</feature>
<feature type="domain" description="DUF3152" evidence="2">
    <location>
        <begin position="453"/>
        <end position="629"/>
    </location>
</feature>